<reference evidence="1" key="2">
    <citation type="journal article" date="2022" name="New Phytol.">
        <title>Evolutionary transition to the ectomycorrhizal habit in the genomes of a hyperdiverse lineage of mushroom-forming fungi.</title>
        <authorList>
            <person name="Looney B."/>
            <person name="Miyauchi S."/>
            <person name="Morin E."/>
            <person name="Drula E."/>
            <person name="Courty P.E."/>
            <person name="Kohler A."/>
            <person name="Kuo A."/>
            <person name="LaButti K."/>
            <person name="Pangilinan J."/>
            <person name="Lipzen A."/>
            <person name="Riley R."/>
            <person name="Andreopoulos W."/>
            <person name="He G."/>
            <person name="Johnson J."/>
            <person name="Nolan M."/>
            <person name="Tritt A."/>
            <person name="Barry K.W."/>
            <person name="Grigoriev I.V."/>
            <person name="Nagy L.G."/>
            <person name="Hibbett D."/>
            <person name="Henrissat B."/>
            <person name="Matheny P.B."/>
            <person name="Labbe J."/>
            <person name="Martin F.M."/>
        </authorList>
    </citation>
    <scope>NUCLEOTIDE SEQUENCE</scope>
    <source>
        <strain evidence="1">EC-137</strain>
    </source>
</reference>
<dbReference type="Proteomes" id="UP000814128">
    <property type="component" value="Unassembled WGS sequence"/>
</dbReference>
<proteinExistence type="predicted"/>
<comment type="caution">
    <text evidence="1">The sequence shown here is derived from an EMBL/GenBank/DDBJ whole genome shotgun (WGS) entry which is preliminary data.</text>
</comment>
<gene>
    <name evidence="1" type="ORF">K488DRAFT_6401</name>
</gene>
<dbReference type="EMBL" id="MU273766">
    <property type="protein sequence ID" value="KAI0028303.1"/>
    <property type="molecule type" value="Genomic_DNA"/>
</dbReference>
<feature type="non-terminal residue" evidence="1">
    <location>
        <position position="1"/>
    </location>
</feature>
<name>A0ACB8Q931_9AGAM</name>
<accession>A0ACB8Q931</accession>
<keyword evidence="2" id="KW-1185">Reference proteome</keyword>
<evidence type="ECO:0000313" key="2">
    <source>
        <dbReference type="Proteomes" id="UP000814128"/>
    </source>
</evidence>
<evidence type="ECO:0000313" key="1">
    <source>
        <dbReference type="EMBL" id="KAI0028303.1"/>
    </source>
</evidence>
<reference evidence="1" key="1">
    <citation type="submission" date="2021-02" db="EMBL/GenBank/DDBJ databases">
        <authorList>
            <consortium name="DOE Joint Genome Institute"/>
            <person name="Ahrendt S."/>
            <person name="Looney B.P."/>
            <person name="Miyauchi S."/>
            <person name="Morin E."/>
            <person name="Drula E."/>
            <person name="Courty P.E."/>
            <person name="Chicoki N."/>
            <person name="Fauchery L."/>
            <person name="Kohler A."/>
            <person name="Kuo A."/>
            <person name="Labutti K."/>
            <person name="Pangilinan J."/>
            <person name="Lipzen A."/>
            <person name="Riley R."/>
            <person name="Andreopoulos W."/>
            <person name="He G."/>
            <person name="Johnson J."/>
            <person name="Barry K.W."/>
            <person name="Grigoriev I.V."/>
            <person name="Nagy L."/>
            <person name="Hibbett D."/>
            <person name="Henrissat B."/>
            <person name="Matheny P.B."/>
            <person name="Labbe J."/>
            <person name="Martin F."/>
        </authorList>
    </citation>
    <scope>NUCLEOTIDE SEQUENCE</scope>
    <source>
        <strain evidence="1">EC-137</strain>
    </source>
</reference>
<protein>
    <submittedName>
        <fullName evidence="1">Mechanosensitive ion channel-domain-containing protein</fullName>
    </submittedName>
</protein>
<feature type="non-terminal residue" evidence="1">
    <location>
        <position position="787"/>
    </location>
</feature>
<sequence>FNEKGAAPPAGARDHKQKPSVHYPDDIATPTYRYASHGSDIPTFDTENPMGPSGRKLERQNSIATDDGDDDEDHNDYDWSADEDLGEEEAKFEQRMGKNTRPKGWFRRLLSMLFGSLIGTIVLAGILVAGPILVYEFWYKPHPSESRRYTLDNVEAWLFWAAANLVISWWLALIVDLIPSTARWVVGAFWGHVSEAVKSNIELYNSVDDNIKPVLYAASGWVSWIIIFENIYTLHSTDSSVPSRASYTDRLSQVVEFLFFAALVWCIQRMASHAIAFAFHRVAFKERIEDLRSRLRVIEYLRDYRPKKRRTARPHSGVRTPLAAFLAPGTTPVTEKMFSWTGSHHAGAPSGMHSDGELEGDGEAGSPSSKGKGKRAEKRHSGQGKNKLSKLIDSPSRVGSPSAENAREQSESPHRYPPSRSDSPSRHWQKEGDDADMVANAAKALKSAVLHDARNIQGRDATESGLAWDVTSPSEAKRLARRLYETFRDRRRNYLLPQDFEPAYPTAEEAQAAFRVFDEDNNGDISREEIKTTLIKTYKERRFLSRSIHDVSNALHTLNLILFAFGVIILFLISLSVFGIDITKTLTSFYSIAIAASFVFRSSAAGMFDSIMFLFVTHPFDTGDRCFIGTENLVVKKMGLFATVFTRADGAETYYFNSQLFSMFITNARRSDKTSETMTMQMEWHTPMEKIDALEKALNDWLAHEKNRWFVPNTSIVFQNFQLQRYLEVSIGISHNGNWQDWGLRNSRRTAFQAAVQHYCLQLGIKAYKPSIPIRWVDPGADVPPSP</sequence>
<organism evidence="1 2">
    <name type="scientific">Vararia minispora EC-137</name>
    <dbReference type="NCBI Taxonomy" id="1314806"/>
    <lineage>
        <taxon>Eukaryota</taxon>
        <taxon>Fungi</taxon>
        <taxon>Dikarya</taxon>
        <taxon>Basidiomycota</taxon>
        <taxon>Agaricomycotina</taxon>
        <taxon>Agaricomycetes</taxon>
        <taxon>Russulales</taxon>
        <taxon>Lachnocladiaceae</taxon>
        <taxon>Vararia</taxon>
    </lineage>
</organism>